<sequence>MLKVNGKEIDFKTDTTISDLLEQQGFPVNRVAVERNGEIVSRKMLSLTLVEDHDVLEVVSFVGGG</sequence>
<dbReference type="SUPFAM" id="SSF54285">
    <property type="entry name" value="MoaD/ThiS"/>
    <property type="match status" value="1"/>
</dbReference>
<dbReference type="EMBL" id="CYZU01000025">
    <property type="protein sequence ID" value="CUO62395.1"/>
    <property type="molecule type" value="Genomic_DNA"/>
</dbReference>
<dbReference type="PANTHER" id="PTHR34472">
    <property type="entry name" value="SULFUR CARRIER PROTEIN THIS"/>
    <property type="match status" value="1"/>
</dbReference>
<dbReference type="InterPro" id="IPR016155">
    <property type="entry name" value="Mopterin_synth/thiamin_S_b"/>
</dbReference>
<dbReference type="Pfam" id="PF02597">
    <property type="entry name" value="ThiS"/>
    <property type="match status" value="1"/>
</dbReference>
<reference evidence="1 2" key="1">
    <citation type="submission" date="2015-09" db="EMBL/GenBank/DDBJ databases">
        <authorList>
            <consortium name="Pathogen Informatics"/>
        </authorList>
    </citation>
    <scope>NUCLEOTIDE SEQUENCE [LARGE SCALE GENOMIC DNA]</scope>
    <source>
        <strain evidence="1 2">2789STDY5834876</strain>
    </source>
</reference>
<dbReference type="CDD" id="cd00565">
    <property type="entry name" value="Ubl_ThiS"/>
    <property type="match status" value="1"/>
</dbReference>
<dbReference type="PANTHER" id="PTHR34472:SF1">
    <property type="entry name" value="SULFUR CARRIER PROTEIN THIS"/>
    <property type="match status" value="1"/>
</dbReference>
<proteinExistence type="predicted"/>
<accession>A0A174GPM2</accession>
<name>A0A174GPM2_9FIRM</name>
<evidence type="ECO:0000313" key="2">
    <source>
        <dbReference type="Proteomes" id="UP000095544"/>
    </source>
</evidence>
<organism evidence="1 2">
    <name type="scientific">Faecalicatena contorta</name>
    <dbReference type="NCBI Taxonomy" id="39482"/>
    <lineage>
        <taxon>Bacteria</taxon>
        <taxon>Bacillati</taxon>
        <taxon>Bacillota</taxon>
        <taxon>Clostridia</taxon>
        <taxon>Lachnospirales</taxon>
        <taxon>Lachnospiraceae</taxon>
        <taxon>Faecalicatena</taxon>
    </lineage>
</organism>
<dbReference type="InterPro" id="IPR012675">
    <property type="entry name" value="Beta-grasp_dom_sf"/>
</dbReference>
<evidence type="ECO:0000313" key="1">
    <source>
        <dbReference type="EMBL" id="CUO62395.1"/>
    </source>
</evidence>
<gene>
    <name evidence="1" type="primary">thiS</name>
    <name evidence="1" type="ORF">ERS852491_02771</name>
</gene>
<dbReference type="Gene3D" id="3.10.20.30">
    <property type="match status" value="1"/>
</dbReference>
<dbReference type="InterPro" id="IPR010035">
    <property type="entry name" value="Thi_S"/>
</dbReference>
<dbReference type="AlphaFoldDB" id="A0A174GPM2"/>
<dbReference type="InterPro" id="IPR003749">
    <property type="entry name" value="ThiS/MoaD-like"/>
</dbReference>
<dbReference type="OrthoDB" id="9798559at2"/>
<dbReference type="Proteomes" id="UP000095544">
    <property type="component" value="Unassembled WGS sequence"/>
</dbReference>
<dbReference type="RefSeq" id="WP_055153680.1">
    <property type="nucleotide sequence ID" value="NZ_CYZU01000025.1"/>
</dbReference>
<dbReference type="NCBIfam" id="TIGR01683">
    <property type="entry name" value="thiS"/>
    <property type="match status" value="1"/>
</dbReference>
<dbReference type="STRING" id="39482.ERS852491_02771"/>
<protein>
    <submittedName>
        <fullName evidence="1">Thiamine biosynthesis protein ThiS</fullName>
    </submittedName>
</protein>